<feature type="transmembrane region" description="Helical" evidence="1">
    <location>
        <begin position="88"/>
        <end position="106"/>
    </location>
</feature>
<keyword evidence="1" id="KW-0812">Transmembrane</keyword>
<feature type="transmembrane region" description="Helical" evidence="1">
    <location>
        <begin position="20"/>
        <end position="40"/>
    </location>
</feature>
<evidence type="ECO:0008006" key="4">
    <source>
        <dbReference type="Google" id="ProtNLM"/>
    </source>
</evidence>
<organism evidence="2 3">
    <name type="scientific">Candidatus Amesbacteria bacterium GW2011_GWA1_47_16</name>
    <dbReference type="NCBI Taxonomy" id="1618353"/>
    <lineage>
        <taxon>Bacteria</taxon>
        <taxon>Candidatus Amesiibacteriota</taxon>
    </lineage>
</organism>
<keyword evidence="1" id="KW-0472">Membrane</keyword>
<evidence type="ECO:0000313" key="2">
    <source>
        <dbReference type="EMBL" id="KKU64896.1"/>
    </source>
</evidence>
<name>A0A0G1S684_9BACT</name>
<reference evidence="2 3" key="1">
    <citation type="journal article" date="2015" name="Nature">
        <title>rRNA introns, odd ribosomes, and small enigmatic genomes across a large radiation of phyla.</title>
        <authorList>
            <person name="Brown C.T."/>
            <person name="Hug L.A."/>
            <person name="Thomas B.C."/>
            <person name="Sharon I."/>
            <person name="Castelle C.J."/>
            <person name="Singh A."/>
            <person name="Wilkins M.J."/>
            <person name="Williams K.H."/>
            <person name="Banfield J.F."/>
        </authorList>
    </citation>
    <scope>NUCLEOTIDE SEQUENCE [LARGE SCALE GENOMIC DNA]</scope>
</reference>
<evidence type="ECO:0000256" key="1">
    <source>
        <dbReference type="SAM" id="Phobius"/>
    </source>
</evidence>
<gene>
    <name evidence="2" type="ORF">UX87_C0003G0037</name>
</gene>
<dbReference type="AlphaFoldDB" id="A0A0G1S684"/>
<evidence type="ECO:0000313" key="3">
    <source>
        <dbReference type="Proteomes" id="UP000034364"/>
    </source>
</evidence>
<protein>
    <recommendedName>
        <fullName evidence="4">DUF4345 domain-containing protein</fullName>
    </recommendedName>
</protein>
<sequence>MIENPPPRSKIFLSHLGCAVPAYTLLSAVPFAIFTGAGICNRGEKHLSPDNPLPFNQVEITTLFALDAIRIGLACQALTAINSPESPWTMPIIYLAIGLAETVYFFHHTSRYIPEY</sequence>
<accession>A0A0G1S684</accession>
<dbReference type="EMBL" id="LCNV01000003">
    <property type="protein sequence ID" value="KKU64896.1"/>
    <property type="molecule type" value="Genomic_DNA"/>
</dbReference>
<proteinExistence type="predicted"/>
<keyword evidence="1" id="KW-1133">Transmembrane helix</keyword>
<comment type="caution">
    <text evidence="2">The sequence shown here is derived from an EMBL/GenBank/DDBJ whole genome shotgun (WGS) entry which is preliminary data.</text>
</comment>
<dbReference type="Proteomes" id="UP000034364">
    <property type="component" value="Unassembled WGS sequence"/>
</dbReference>